<dbReference type="SUPFAM" id="SSF53955">
    <property type="entry name" value="Lysozyme-like"/>
    <property type="match status" value="1"/>
</dbReference>
<dbReference type="SUPFAM" id="SSF51261">
    <property type="entry name" value="Duplicated hybrid motif"/>
    <property type="match status" value="1"/>
</dbReference>
<evidence type="ECO:0000313" key="6">
    <source>
        <dbReference type="Proteomes" id="UP001330016"/>
    </source>
</evidence>
<reference evidence="5 6" key="1">
    <citation type="submission" date="2023-02" db="EMBL/GenBank/DDBJ databases">
        <title>The predominant lactic acid bacteria and yeasts involved in the spontaneous fermentation of millet during the production of the traditional porridge Hausa koko in Ghana.</title>
        <authorList>
            <person name="Atter A."/>
            <person name="Diaz M."/>
        </authorList>
    </citation>
    <scope>NUCLEOTIDE SEQUENCE [LARGE SCALE GENOMIC DNA]</scope>
    <source>
        <strain evidence="5 6">FI11640</strain>
    </source>
</reference>
<sequence length="362" mass="38354">MAEEPNNALQNLLKMRRRAKWIRRIFSLGGLAVIGVAIGLFVGGIAIIGSFGGNSPASDSSSEGSGDLTGTDINAEMFHAAWQKYYIGGVMADKEKVVIEMAKKYGVSPALMAAIIGAESGWGTSAAIRNKNNPSGQMVGSEILYFPNLDAGIEATGKTLFALVVQQGLNTVETLGSHYAPVGAANDPTNMNVNWVPTVKQLMKEFGWSEDTSKDLAGGSGAKPNSKGWVIPVQPFQVTSPFMMGRINPVSGLVENHYGTDLVGSLRVNAAKAGTVMYSGMRGAYGIIVVLKHSDGWYSSYQHLASSKVKVGQKVNAGQQVGVMGMTGESTGIHLHFMIMKNYLFGGSNPGYIDPASVLALR</sequence>
<dbReference type="Proteomes" id="UP001330016">
    <property type="component" value="Unassembled WGS sequence"/>
</dbReference>
<accession>A0ABU7T1J7</accession>
<dbReference type="Pfam" id="PF01832">
    <property type="entry name" value="Glucosaminidase"/>
    <property type="match status" value="1"/>
</dbReference>
<feature type="domain" description="Mannosyl-glycoprotein endo-beta-N-acetylglucosamidase-like" evidence="4">
    <location>
        <begin position="97"/>
        <end position="170"/>
    </location>
</feature>
<proteinExistence type="inferred from homology"/>
<gene>
    <name evidence="5" type="ORF">PS435_11415</name>
</gene>
<dbReference type="InterPro" id="IPR023346">
    <property type="entry name" value="Lysozyme-like_dom_sf"/>
</dbReference>
<keyword evidence="6" id="KW-1185">Reference proteome</keyword>
<keyword evidence="2" id="KW-0812">Transmembrane</keyword>
<name>A0ABU7T1J7_9LACO</name>
<evidence type="ECO:0000259" key="3">
    <source>
        <dbReference type="Pfam" id="PF01551"/>
    </source>
</evidence>
<dbReference type="InterPro" id="IPR016047">
    <property type="entry name" value="M23ase_b-sheet_dom"/>
</dbReference>
<comment type="similarity">
    <text evidence="1">Belongs to the glycosyl hydrolase 73 family.</text>
</comment>
<evidence type="ECO:0000313" key="5">
    <source>
        <dbReference type="EMBL" id="MEE6716468.1"/>
    </source>
</evidence>
<comment type="caution">
    <text evidence="5">The sequence shown here is derived from an EMBL/GenBank/DDBJ whole genome shotgun (WGS) entry which is preliminary data.</text>
</comment>
<protein>
    <submittedName>
        <fullName evidence="5">M23 family metallopeptidase</fullName>
    </submittedName>
</protein>
<dbReference type="InterPro" id="IPR050570">
    <property type="entry name" value="Cell_wall_metabolism_enzyme"/>
</dbReference>
<evidence type="ECO:0000256" key="2">
    <source>
        <dbReference type="SAM" id="Phobius"/>
    </source>
</evidence>
<keyword evidence="2" id="KW-1133">Transmembrane helix</keyword>
<feature type="domain" description="M23ase beta-sheet core" evidence="3">
    <location>
        <begin position="256"/>
        <end position="342"/>
    </location>
</feature>
<dbReference type="Gene3D" id="1.10.530.10">
    <property type="match status" value="1"/>
</dbReference>
<evidence type="ECO:0000259" key="4">
    <source>
        <dbReference type="Pfam" id="PF01832"/>
    </source>
</evidence>
<dbReference type="CDD" id="cd12797">
    <property type="entry name" value="M23_peptidase"/>
    <property type="match status" value="1"/>
</dbReference>
<keyword evidence="2" id="KW-0472">Membrane</keyword>
<dbReference type="PANTHER" id="PTHR21666">
    <property type="entry name" value="PEPTIDASE-RELATED"/>
    <property type="match status" value="1"/>
</dbReference>
<evidence type="ECO:0000256" key="1">
    <source>
        <dbReference type="ARBA" id="ARBA00010266"/>
    </source>
</evidence>
<dbReference type="InterPro" id="IPR011055">
    <property type="entry name" value="Dup_hybrid_motif"/>
</dbReference>
<dbReference type="Gene3D" id="2.70.70.10">
    <property type="entry name" value="Glucose Permease (Domain IIA)"/>
    <property type="match status" value="1"/>
</dbReference>
<dbReference type="Pfam" id="PF01551">
    <property type="entry name" value="Peptidase_M23"/>
    <property type="match status" value="1"/>
</dbReference>
<dbReference type="RefSeq" id="WP_331244128.1">
    <property type="nucleotide sequence ID" value="NZ_JAQSGJ010000035.1"/>
</dbReference>
<dbReference type="InterPro" id="IPR002901">
    <property type="entry name" value="MGlyc_endo_b_GlcNAc-like_dom"/>
</dbReference>
<dbReference type="EMBL" id="JAQSGK010000035">
    <property type="protein sequence ID" value="MEE6716468.1"/>
    <property type="molecule type" value="Genomic_DNA"/>
</dbReference>
<feature type="transmembrane region" description="Helical" evidence="2">
    <location>
        <begin position="25"/>
        <end position="51"/>
    </location>
</feature>
<dbReference type="PANTHER" id="PTHR21666:SF270">
    <property type="entry name" value="MUREIN HYDROLASE ACTIVATOR ENVC"/>
    <property type="match status" value="1"/>
</dbReference>
<organism evidence="5 6">
    <name type="scientific">Schleiferilactobacillus harbinensis</name>
    <dbReference type="NCBI Taxonomy" id="304207"/>
    <lineage>
        <taxon>Bacteria</taxon>
        <taxon>Bacillati</taxon>
        <taxon>Bacillota</taxon>
        <taxon>Bacilli</taxon>
        <taxon>Lactobacillales</taxon>
        <taxon>Lactobacillaceae</taxon>
        <taxon>Schleiferilactobacillus</taxon>
    </lineage>
</organism>